<proteinExistence type="predicted"/>
<protein>
    <submittedName>
        <fullName evidence="1">Uncharacterized protein</fullName>
    </submittedName>
</protein>
<name>A0A5S5BWE5_9FLAO</name>
<organism evidence="1 2">
    <name type="scientific">Aquimarina intermedia</name>
    <dbReference type="NCBI Taxonomy" id="350814"/>
    <lineage>
        <taxon>Bacteria</taxon>
        <taxon>Pseudomonadati</taxon>
        <taxon>Bacteroidota</taxon>
        <taxon>Flavobacteriia</taxon>
        <taxon>Flavobacteriales</taxon>
        <taxon>Flavobacteriaceae</taxon>
        <taxon>Aquimarina</taxon>
    </lineage>
</organism>
<gene>
    <name evidence="1" type="ORF">BD809_10993</name>
</gene>
<dbReference type="Proteomes" id="UP000324376">
    <property type="component" value="Unassembled WGS sequence"/>
</dbReference>
<dbReference type="EMBL" id="VNHU01000009">
    <property type="protein sequence ID" value="TYP71511.1"/>
    <property type="molecule type" value="Genomic_DNA"/>
</dbReference>
<evidence type="ECO:0000313" key="2">
    <source>
        <dbReference type="Proteomes" id="UP000324376"/>
    </source>
</evidence>
<comment type="caution">
    <text evidence="1">The sequence shown here is derived from an EMBL/GenBank/DDBJ whole genome shotgun (WGS) entry which is preliminary data.</text>
</comment>
<accession>A0A5S5BWE5</accession>
<reference evidence="1 2" key="1">
    <citation type="submission" date="2019-07" db="EMBL/GenBank/DDBJ databases">
        <title>Genomic Encyclopedia of Archaeal and Bacterial Type Strains, Phase II (KMG-II): from individual species to whole genera.</title>
        <authorList>
            <person name="Goeker M."/>
        </authorList>
    </citation>
    <scope>NUCLEOTIDE SEQUENCE [LARGE SCALE GENOMIC DNA]</scope>
    <source>
        <strain evidence="1 2">DSM 17527</strain>
    </source>
</reference>
<dbReference type="AlphaFoldDB" id="A0A5S5BWE5"/>
<sequence>MNTKEEKILIEPMKMELNAWCIYRENGIEVKLKMIGNELFFQRPLRLLEKKYLRENIMKKNQRFSQS</sequence>
<evidence type="ECO:0000313" key="1">
    <source>
        <dbReference type="EMBL" id="TYP71511.1"/>
    </source>
</evidence>
<keyword evidence="2" id="KW-1185">Reference proteome</keyword>